<dbReference type="NCBIfam" id="NF002007">
    <property type="entry name" value="PRK00808.1"/>
    <property type="match status" value="1"/>
</dbReference>
<reference evidence="9" key="1">
    <citation type="submission" date="2018-09" db="EMBL/GenBank/DDBJ databases">
        <authorList>
            <person name="Zhu H."/>
        </authorList>
    </citation>
    <scope>NUCLEOTIDE SEQUENCE [LARGE SCALE GENOMIC DNA]</scope>
    <source>
        <strain evidence="9">K2W31S-8</strain>
    </source>
</reference>
<evidence type="ECO:0000259" key="7">
    <source>
        <dbReference type="Pfam" id="PF01814"/>
    </source>
</evidence>
<feature type="domain" description="Hemerythrin-like" evidence="7">
    <location>
        <begin position="12"/>
        <end position="125"/>
    </location>
</feature>
<dbReference type="AlphaFoldDB" id="A0A385YXD9"/>
<dbReference type="InterPro" id="IPR016131">
    <property type="entry name" value="Haemerythrin_Fe_BS"/>
</dbReference>
<comment type="subunit">
    <text evidence="6">Monomer.</text>
</comment>
<dbReference type="InterPro" id="IPR050669">
    <property type="entry name" value="Hemerythrin"/>
</dbReference>
<feature type="binding site" evidence="6">
    <location>
        <position position="77"/>
    </location>
    <ligand>
        <name>Fe cation</name>
        <dbReference type="ChEBI" id="CHEBI:24875"/>
        <label>2</label>
    </ligand>
</feature>
<dbReference type="InterPro" id="IPR012312">
    <property type="entry name" value="Hemerythrin-like"/>
</dbReference>
<protein>
    <recommendedName>
        <fullName evidence="6">Bacteriohemerythrin</fullName>
    </recommendedName>
</protein>
<keyword evidence="4 6" id="KW-0479">Metal-binding</keyword>
<comment type="function">
    <text evidence="6">Oxygen-binding protein. May be involved in a storage mechanism or for delivery to oxygen-requiring enzymes. The oxygen-binding site contains two iron atoms.</text>
</comment>
<proteinExistence type="inferred from homology"/>
<dbReference type="EMBL" id="CP032419">
    <property type="protein sequence ID" value="AYC30930.1"/>
    <property type="molecule type" value="Genomic_DNA"/>
</dbReference>
<evidence type="ECO:0000313" key="8">
    <source>
        <dbReference type="EMBL" id="AYC30930.1"/>
    </source>
</evidence>
<feature type="binding site" evidence="6">
    <location>
        <position position="58"/>
    </location>
    <ligand>
        <name>Fe cation</name>
        <dbReference type="ChEBI" id="CHEBI:24875"/>
        <label>1</label>
    </ligand>
</feature>
<dbReference type="NCBIfam" id="TIGR02481">
    <property type="entry name" value="hemeryth_dom"/>
    <property type="match status" value="1"/>
</dbReference>
<dbReference type="InterPro" id="IPR023504">
    <property type="entry name" value="Bacteriohemerythrin-like"/>
</dbReference>
<organism evidence="8 9">
    <name type="scientific">Pseudomonas cavernae</name>
    <dbReference type="NCBI Taxonomy" id="2320867"/>
    <lineage>
        <taxon>Bacteria</taxon>
        <taxon>Pseudomonadati</taxon>
        <taxon>Pseudomonadota</taxon>
        <taxon>Gammaproteobacteria</taxon>
        <taxon>Pseudomonadales</taxon>
        <taxon>Pseudomonadaceae</taxon>
        <taxon>Pseudomonas</taxon>
    </lineage>
</organism>
<evidence type="ECO:0000256" key="3">
    <source>
        <dbReference type="ARBA" id="ARBA00022621"/>
    </source>
</evidence>
<dbReference type="GO" id="GO:0005506">
    <property type="term" value="F:iron ion binding"/>
    <property type="evidence" value="ECO:0007669"/>
    <property type="project" value="UniProtKB-UniRule"/>
</dbReference>
<keyword evidence="9" id="KW-1185">Reference proteome</keyword>
<comment type="similarity">
    <text evidence="1 6">Belongs to the hemerythrin family.</text>
</comment>
<evidence type="ECO:0000256" key="5">
    <source>
        <dbReference type="ARBA" id="ARBA00023004"/>
    </source>
</evidence>
<dbReference type="PANTHER" id="PTHR37164">
    <property type="entry name" value="BACTERIOHEMERYTHRIN"/>
    <property type="match status" value="1"/>
</dbReference>
<dbReference type="GO" id="GO:0005344">
    <property type="term" value="F:oxygen carrier activity"/>
    <property type="evidence" value="ECO:0007669"/>
    <property type="project" value="UniProtKB-UniRule"/>
</dbReference>
<dbReference type="Pfam" id="PF01814">
    <property type="entry name" value="Hemerythrin"/>
    <property type="match status" value="1"/>
</dbReference>
<dbReference type="Proteomes" id="UP000265560">
    <property type="component" value="Chromosome"/>
</dbReference>
<accession>A0A385YXD9</accession>
<gene>
    <name evidence="8" type="ORF">D3880_00365</name>
</gene>
<evidence type="ECO:0000256" key="2">
    <source>
        <dbReference type="ARBA" id="ARBA00022448"/>
    </source>
</evidence>
<sequence length="158" mass="17984">MTQLVWQNDLNTGIAVIDNQHKRIVEMINRLYSARHGGGGRPAVAGVIEELVDYTQSHFAFEETLMEDAGYPLSRAHKKVHELFIRRVDEYRLRFKAGEDVAEELQQLLARWLFNHIRNDDAGYAATVRQSMATLVGDRSEGGWLARSLRRFFGGVPA</sequence>
<dbReference type="Gene3D" id="1.20.120.50">
    <property type="entry name" value="Hemerythrin-like"/>
    <property type="match status" value="1"/>
</dbReference>
<dbReference type="PANTHER" id="PTHR37164:SF1">
    <property type="entry name" value="BACTERIOHEMERYTHRIN"/>
    <property type="match status" value="1"/>
</dbReference>
<evidence type="ECO:0000313" key="9">
    <source>
        <dbReference type="Proteomes" id="UP000265560"/>
    </source>
</evidence>
<feature type="binding site" evidence="6">
    <location>
        <position position="116"/>
    </location>
    <ligand>
        <name>Fe cation</name>
        <dbReference type="ChEBI" id="CHEBI:24875"/>
        <label>2</label>
    </ligand>
</feature>
<feature type="binding site" evidence="6">
    <location>
        <position position="62"/>
    </location>
    <ligand>
        <name>Fe cation</name>
        <dbReference type="ChEBI" id="CHEBI:24875"/>
        <label>1</label>
    </ligand>
</feature>
<name>A0A385YXD9_9PSED</name>
<dbReference type="InterPro" id="IPR035938">
    <property type="entry name" value="Hemerythrin-like_sf"/>
</dbReference>
<feature type="binding site" evidence="6">
    <location>
        <position position="21"/>
    </location>
    <ligand>
        <name>Fe cation</name>
        <dbReference type="ChEBI" id="CHEBI:24875"/>
        <label>1</label>
    </ligand>
</feature>
<keyword evidence="5 6" id="KW-0408">Iron</keyword>
<keyword evidence="2 6" id="KW-0813">Transport</keyword>
<dbReference type="HAMAP" id="MF_00556">
    <property type="entry name" value="Hemerythrin"/>
    <property type="match status" value="1"/>
</dbReference>
<dbReference type="RefSeq" id="WP_119891565.1">
    <property type="nucleotide sequence ID" value="NZ_CP032419.1"/>
</dbReference>
<dbReference type="KEGG" id="pcav:D3880_00365"/>
<evidence type="ECO:0000256" key="6">
    <source>
        <dbReference type="HAMAP-Rule" id="MF_00556"/>
    </source>
</evidence>
<dbReference type="SUPFAM" id="SSF47188">
    <property type="entry name" value="Hemerythrin-like"/>
    <property type="match status" value="1"/>
</dbReference>
<dbReference type="PROSITE" id="PS00550">
    <property type="entry name" value="HEMERYTHRINS"/>
    <property type="match status" value="1"/>
</dbReference>
<keyword evidence="3 6" id="KW-0561">Oxygen transport</keyword>
<dbReference type="NCBIfam" id="NF033749">
    <property type="entry name" value="bact_hemeryth"/>
    <property type="match status" value="1"/>
</dbReference>
<dbReference type="InterPro" id="IPR012827">
    <property type="entry name" value="Hemerythrin_metal-bd"/>
</dbReference>
<feature type="binding site" evidence="6">
    <location>
        <position position="62"/>
    </location>
    <ligand>
        <name>Fe cation</name>
        <dbReference type="ChEBI" id="CHEBI:24875"/>
        <label>2</label>
    </ligand>
</feature>
<dbReference type="CDD" id="cd12107">
    <property type="entry name" value="Hemerythrin"/>
    <property type="match status" value="1"/>
</dbReference>
<dbReference type="OrthoDB" id="1122424at2"/>
<evidence type="ECO:0000256" key="1">
    <source>
        <dbReference type="ARBA" id="ARBA00010587"/>
    </source>
</evidence>
<feature type="binding site" evidence="6">
    <location>
        <position position="121"/>
    </location>
    <ligand>
        <name>Fe cation</name>
        <dbReference type="ChEBI" id="CHEBI:24875"/>
        <label>1</label>
    </ligand>
</feature>
<feature type="binding site" evidence="6">
    <location>
        <position position="81"/>
    </location>
    <ligand>
        <name>Fe cation</name>
        <dbReference type="ChEBI" id="CHEBI:24875"/>
        <label>2</label>
    </ligand>
</feature>
<evidence type="ECO:0000256" key="4">
    <source>
        <dbReference type="ARBA" id="ARBA00022723"/>
    </source>
</evidence>
<feature type="binding site" evidence="6">
    <location>
        <position position="121"/>
    </location>
    <ligand>
        <name>Fe cation</name>
        <dbReference type="ChEBI" id="CHEBI:24875"/>
        <label>2</label>
    </ligand>
</feature>